<proteinExistence type="inferred from homology"/>
<dbReference type="GO" id="GO:0016491">
    <property type="term" value="F:oxidoreductase activity"/>
    <property type="evidence" value="ECO:0007669"/>
    <property type="project" value="UniProtKB-KW"/>
</dbReference>
<reference evidence="3" key="1">
    <citation type="submission" date="2020-12" db="EMBL/GenBank/DDBJ databases">
        <title>Vagococcus allomyrinae sp. nov. and Enterococcus lavae sp. nov., isolated from the larvae of Allomyrina dichotoma.</title>
        <authorList>
            <person name="Lee S.D."/>
        </authorList>
    </citation>
    <scope>NUCLEOTIDE SEQUENCE</scope>
    <source>
        <strain evidence="3">BWB3-3</strain>
    </source>
</reference>
<dbReference type="CDD" id="cd05327">
    <property type="entry name" value="retinol-DH_like_SDR_c_like"/>
    <property type="match status" value="1"/>
</dbReference>
<comment type="similarity">
    <text evidence="2">Belongs to the short-chain dehydrogenases/reductases (SDR) family.</text>
</comment>
<dbReference type="Pfam" id="PF00106">
    <property type="entry name" value="adh_short"/>
    <property type="match status" value="1"/>
</dbReference>
<keyword evidence="4" id="KW-1185">Reference proteome</keyword>
<evidence type="ECO:0000313" key="4">
    <source>
        <dbReference type="Proteomes" id="UP000674938"/>
    </source>
</evidence>
<comment type="caution">
    <text evidence="3">The sequence shown here is derived from an EMBL/GenBank/DDBJ whole genome shotgun (WGS) entry which is preliminary data.</text>
</comment>
<dbReference type="InterPro" id="IPR002347">
    <property type="entry name" value="SDR_fam"/>
</dbReference>
<dbReference type="PRINTS" id="PR00081">
    <property type="entry name" value="GDHRDH"/>
</dbReference>
<dbReference type="PANTHER" id="PTHR43157:SF31">
    <property type="entry name" value="PHOSPHATIDYLINOSITOL-GLYCAN BIOSYNTHESIS CLASS F PROTEIN"/>
    <property type="match status" value="1"/>
</dbReference>
<name>A0A940ST58_9ENTE</name>
<evidence type="ECO:0000256" key="1">
    <source>
        <dbReference type="ARBA" id="ARBA00023002"/>
    </source>
</evidence>
<keyword evidence="1" id="KW-0560">Oxidoreductase</keyword>
<dbReference type="PANTHER" id="PTHR43157">
    <property type="entry name" value="PHOSPHATIDYLINOSITOL-GLYCAN BIOSYNTHESIS CLASS F PROTEIN-RELATED"/>
    <property type="match status" value="1"/>
</dbReference>
<organism evidence="3 4">
    <name type="scientific">Vagococcus allomyrinae</name>
    <dbReference type="NCBI Taxonomy" id="2794353"/>
    <lineage>
        <taxon>Bacteria</taxon>
        <taxon>Bacillati</taxon>
        <taxon>Bacillota</taxon>
        <taxon>Bacilli</taxon>
        <taxon>Lactobacillales</taxon>
        <taxon>Enterococcaceae</taxon>
        <taxon>Vagococcus</taxon>
    </lineage>
</organism>
<accession>A0A940ST58</accession>
<sequence>MTDWSNTAIPDLSGKIIIVTGASSGIGYETALALAEKGAHVILAVRNMEKGQRAVSAIYQAVPRASLALMMLDLSDLASIRTFAEQVNRQYDHLDILINNAGIMIPPLQFTKDGFESQFGCNHLGHFALTGLLLDRLKAAPSSRVVTVSSLAAHHGRIDFDNLDGKRGYKAIDFYGQSKLANMLFARELNQKLAADYCDTISVTCHPGFAQSNLFSRGSGGKANPLLRFLQNRVSQPASMGALPTLFAATEPGLKGGQYIGPDGPKKRKGYPKEDDIINEIYDEKVAAKLWQISEELTGVSYLS</sequence>
<dbReference type="SUPFAM" id="SSF51735">
    <property type="entry name" value="NAD(P)-binding Rossmann-fold domains"/>
    <property type="match status" value="1"/>
</dbReference>
<dbReference type="PRINTS" id="PR00080">
    <property type="entry name" value="SDRFAMILY"/>
</dbReference>
<dbReference type="EMBL" id="JAEEGA010000012">
    <property type="protein sequence ID" value="MBP1042762.1"/>
    <property type="molecule type" value="Genomic_DNA"/>
</dbReference>
<gene>
    <name evidence="3" type="ORF">I6N95_17225</name>
</gene>
<dbReference type="AlphaFoldDB" id="A0A940ST58"/>
<dbReference type="Proteomes" id="UP000674938">
    <property type="component" value="Unassembled WGS sequence"/>
</dbReference>
<dbReference type="NCBIfam" id="NF004846">
    <property type="entry name" value="PRK06197.1"/>
    <property type="match status" value="1"/>
</dbReference>
<dbReference type="NCBIfam" id="NF004513">
    <property type="entry name" value="PRK05854.1"/>
    <property type="match status" value="1"/>
</dbReference>
<evidence type="ECO:0000256" key="2">
    <source>
        <dbReference type="RuleBase" id="RU000363"/>
    </source>
</evidence>
<dbReference type="Gene3D" id="3.40.50.720">
    <property type="entry name" value="NAD(P)-binding Rossmann-like Domain"/>
    <property type="match status" value="1"/>
</dbReference>
<evidence type="ECO:0000313" key="3">
    <source>
        <dbReference type="EMBL" id="MBP1042762.1"/>
    </source>
</evidence>
<dbReference type="InterPro" id="IPR036291">
    <property type="entry name" value="NAD(P)-bd_dom_sf"/>
</dbReference>
<protein>
    <submittedName>
        <fullName evidence="3">SDR family oxidoreductase</fullName>
    </submittedName>
</protein>
<dbReference type="RefSeq" id="WP_209530248.1">
    <property type="nucleotide sequence ID" value="NZ_JAEEGA010000012.1"/>
</dbReference>